<feature type="domain" description="Fibronectin type-III" evidence="1">
    <location>
        <begin position="111"/>
        <end position="202"/>
    </location>
</feature>
<dbReference type="Gene3D" id="2.60.40.10">
    <property type="entry name" value="Immunoglobulins"/>
    <property type="match status" value="1"/>
</dbReference>
<dbReference type="InterPro" id="IPR003961">
    <property type="entry name" value="FN3_dom"/>
</dbReference>
<dbReference type="Pfam" id="PF00041">
    <property type="entry name" value="fn3"/>
    <property type="match status" value="1"/>
</dbReference>
<evidence type="ECO:0000313" key="2">
    <source>
        <dbReference type="EMBL" id="NBC72777.1"/>
    </source>
</evidence>
<dbReference type="InterPro" id="IPR013783">
    <property type="entry name" value="Ig-like_fold"/>
</dbReference>
<dbReference type="SUPFAM" id="SSF49265">
    <property type="entry name" value="Fibronectin type III"/>
    <property type="match status" value="1"/>
</dbReference>
<evidence type="ECO:0000259" key="1">
    <source>
        <dbReference type="PROSITE" id="PS50853"/>
    </source>
</evidence>
<dbReference type="AlphaFoldDB" id="A0A7X4YUH7"/>
<proteinExistence type="predicted"/>
<organism evidence="2 3">
    <name type="scientific">Paenibacillus sacheonensis</name>
    <dbReference type="NCBI Taxonomy" id="742054"/>
    <lineage>
        <taxon>Bacteria</taxon>
        <taxon>Bacillati</taxon>
        <taxon>Bacillota</taxon>
        <taxon>Bacilli</taxon>
        <taxon>Bacillales</taxon>
        <taxon>Paenibacillaceae</taxon>
        <taxon>Paenibacillus</taxon>
    </lineage>
</organism>
<sequence>MTGADPYVISPDSLGVPASNGHVYIRMQNNTSCAYGELFFVTNGDTSYSAGKALVFPINANSGYTVYDVDMSGVSGWSGTIKQLRLDIVGNSGTVDVDYVKMGGSGGGGSVPSAPTGLSAAAGNAQVTLSWAASAGATSYTIKRGTTSGTYGTTVATGVTSTSYTNTGLTNGTTYYYVITAVNSYGESGNSGGASASPTSGSSYAAEWNFNVTSDSEGWTNGTDASTTVSSGSLHITSTGTDPGVYSANNLGIAASGNGHVYVRMKNASSAAGCQLYFITNSDTSWGENKVLNLGVTANSDYTVYDFNMTGVANWNGTIKQFRFDPGNATGTYDVDYIRVGP</sequence>
<reference evidence="2 3" key="1">
    <citation type="submission" date="2020-01" db="EMBL/GenBank/DDBJ databases">
        <title>Paenibacillus soybeanensis sp. nov. isolated from the nodules of soybean (Glycine max(L.) Merr).</title>
        <authorList>
            <person name="Wang H."/>
        </authorList>
    </citation>
    <scope>NUCLEOTIDE SEQUENCE [LARGE SCALE GENOMIC DNA]</scope>
    <source>
        <strain evidence="2 3">DSM 23054</strain>
    </source>
</reference>
<evidence type="ECO:0000313" key="3">
    <source>
        <dbReference type="Proteomes" id="UP000558113"/>
    </source>
</evidence>
<comment type="caution">
    <text evidence="2">The sequence shown here is derived from an EMBL/GenBank/DDBJ whole genome shotgun (WGS) entry which is preliminary data.</text>
</comment>
<dbReference type="EMBL" id="JAAAMU010000022">
    <property type="protein sequence ID" value="NBC72777.1"/>
    <property type="molecule type" value="Genomic_DNA"/>
</dbReference>
<dbReference type="SMART" id="SM00060">
    <property type="entry name" value="FN3"/>
    <property type="match status" value="1"/>
</dbReference>
<protein>
    <recommendedName>
        <fullName evidence="1">Fibronectin type-III domain-containing protein</fullName>
    </recommendedName>
</protein>
<accession>A0A7X4YUH7</accession>
<dbReference type="InterPro" id="IPR036116">
    <property type="entry name" value="FN3_sf"/>
</dbReference>
<gene>
    <name evidence="2" type="ORF">GT003_27655</name>
</gene>
<dbReference type="Proteomes" id="UP000558113">
    <property type="component" value="Unassembled WGS sequence"/>
</dbReference>
<keyword evidence="3" id="KW-1185">Reference proteome</keyword>
<dbReference type="PROSITE" id="PS50853">
    <property type="entry name" value="FN3"/>
    <property type="match status" value="1"/>
</dbReference>
<dbReference type="OrthoDB" id="9758662at2"/>
<name>A0A7X4YUH7_9BACL</name>